<dbReference type="EMBL" id="FJ756903">
    <property type="protein sequence ID" value="ACY68651.1"/>
    <property type="molecule type" value="mRNA"/>
</dbReference>
<name>F0UXN8_CLAGR</name>
<feature type="non-terminal residue" evidence="1">
    <location>
        <position position="1"/>
    </location>
</feature>
<sequence length="212" mass="23825">TCQLSTSVIHSLLESQSASYHLHSLNQLLPLFSYLLNFNTQFYIFNTNHQQNALLTRCCCPGWLCLRLIHPSSAREPDQRWTGPGANFSSIPNFCCSRGGGDGAEHQASYCHQLCPRDCQLPGQLPLNFLHRCGSSQGHPYYTSYPSSGRHYSCSSCSRFDLSCPSRGCLLSHSRRGCLFSYSRRGRLLSHSRRGRLFSCPSRSRQLPSLPC</sequence>
<evidence type="ECO:0000313" key="1">
    <source>
        <dbReference type="EMBL" id="ACY68651.1"/>
    </source>
</evidence>
<organism evidence="1">
    <name type="scientific">Cladonia grayi</name>
    <name type="common">Gray's cup lichen</name>
    <dbReference type="NCBI Taxonomy" id="27339"/>
    <lineage>
        <taxon>Eukaryota</taxon>
        <taxon>Fungi</taxon>
        <taxon>Dikarya</taxon>
        <taxon>Ascomycota</taxon>
        <taxon>Pezizomycotina</taxon>
        <taxon>Lecanoromycetes</taxon>
        <taxon>OSLEUM clade</taxon>
        <taxon>Lecanoromycetidae</taxon>
        <taxon>Lecanorales</taxon>
        <taxon>Lecanorineae</taxon>
        <taxon>Cladoniaceae</taxon>
        <taxon>Cladonia</taxon>
    </lineage>
</organism>
<proteinExistence type="evidence at transcript level"/>
<dbReference type="AlphaFoldDB" id="F0UXN8"/>
<accession>F0UXN8</accession>
<protein>
    <submittedName>
        <fullName evidence="1">Uncharacterized protein</fullName>
    </submittedName>
</protein>
<reference evidence="1" key="1">
    <citation type="journal article" date="2011" name="Mycologia">
        <title>Fungal and algal gene expression in early developmental stages of lichen-symbiosis.</title>
        <authorList>
            <person name="Joneson S."/>
            <person name="Armaleo D."/>
            <person name="Lutzoni F."/>
        </authorList>
    </citation>
    <scope>NUCLEOTIDE SEQUENCE</scope>
    <source>
        <strain evidence="1">DA1</strain>
        <tissue evidence="1">Soredia</tissue>
    </source>
</reference>